<name>A0ABX2LT21_9BURK</name>
<dbReference type="RefSeq" id="WP_158522602.1">
    <property type="nucleotide sequence ID" value="NZ_CP018845.1"/>
</dbReference>
<feature type="signal peptide" evidence="5">
    <location>
        <begin position="1"/>
        <end position="38"/>
    </location>
</feature>
<evidence type="ECO:0000313" key="8">
    <source>
        <dbReference type="Proteomes" id="UP000536746"/>
    </source>
</evidence>
<dbReference type="PANTHER" id="PTHR12338">
    <property type="entry name" value="AUTOTRANSPORTER"/>
    <property type="match status" value="1"/>
</dbReference>
<dbReference type="Gene3D" id="2.160.20.10">
    <property type="entry name" value="Single-stranded right-handed beta-helix, Pectin lyase-like"/>
    <property type="match status" value="1"/>
</dbReference>
<evidence type="ECO:0000256" key="4">
    <source>
        <dbReference type="SAM" id="MobiDB-lite"/>
    </source>
</evidence>
<dbReference type="InterPro" id="IPR011050">
    <property type="entry name" value="Pectin_lyase_fold/virulence"/>
</dbReference>
<comment type="subcellular location">
    <subcellularLocation>
        <location evidence="1">Secreted</location>
    </subcellularLocation>
</comment>
<protein>
    <submittedName>
        <fullName evidence="7">Filamentous hemagglutinin N-terminal domain-containing protein</fullName>
    </submittedName>
</protein>
<dbReference type="PROSITE" id="PS51257">
    <property type="entry name" value="PROKAR_LIPOPROTEIN"/>
    <property type="match status" value="1"/>
</dbReference>
<sequence>MKKTSAKPNTPAAPIARLASNPLALALSSALACMNAGAAPVVGNGGVAGGSASISRDGNVTNINQTSRNAIINWQSFSTAPSETVNFIQPGVSAVVLNRVIGNEQSVLQGALNANGKVFLVNPNGVLFTRGSSVNAAGLVVSTLNITDRDFNAGKYVFQGGSGGAVINMGTITVADGGYVALLGNSVSNRGVISANRGTVSMNGGSKVTLDFNGDSMASVTIDEGALNALVENREAIYADGGRVILTARAADDLLSAQVNHSGVIQARTVGELKGNIELRAIGGTADIAGLIDASAPHGGDGGAIETSGERVRIADGAAITTAAPRGKTGQWLIDPNDFTIGASADMSASALAAMLVNTNATISTAVSGMPGNGDIFVNEAVTWSSANTLTLLAERDININAAVTGRSGTLALTAARNINPGAAVDVGTFILNNGAWKQQGALPAFSARDFRIAGGSFLRTAGGDGSGAAPYQLADIYGLQGMASAGFAASSFLLANDIDAAGTAAWNGGAGFTPIGSAAARYTGTFDGGLHTLSNLTIRRPDDSIIGLFGYVGAGGVLKNLTMRNVDISGYGNVGALAGVVLGGAVDKVAAAGTVSGTSTVGGLVGTLSQSSLSNASADMTLRGVSTVGGLVGSASRSTVSNVATAGTITNAPSIYSSSNFGGVAGSNSQSSIADAQSRVAITVTNSSYIGGLVGYNSGSAATTASILRSTAYGNILVTYTARPGTDARVGGLVGWSNYGSITDSAAHGNVRVEAGDFSAAYIGGLVGYNQSGAISGSRATGNVTANGATTNVGGLVGFNYGSIDRSSATGSVTGGFYVGGLVGSNAGVSGLSGYGAITNSSASGNVAWNGYGAAPAYGTAIGGLAGQSGSFASIGNSSATGNVSGKATVGGLVGSNGGHIDGSQASGNVTASGVSNSSGYAEAGGLVGSNFTGFQVGSWTASISNSSASGNVTGSAAGTGGLVGVNGYAVPPGIMVTGGAISNSTASGSVIGNNNADKLVGLGDSGRVSNSSWHDAPAEAAAKAAAEAAAREKAQAEQQARTELKARADTATDASRSLLANAGKPAFQAQPPVAHNTAPVDLDGNISRAASAYSANVNQIEVDGVSYELGGGAKAPE</sequence>
<feature type="compositionally biased region" description="Basic and acidic residues" evidence="4">
    <location>
        <begin position="1031"/>
        <end position="1052"/>
    </location>
</feature>
<evidence type="ECO:0000256" key="1">
    <source>
        <dbReference type="ARBA" id="ARBA00004613"/>
    </source>
</evidence>
<dbReference type="SMART" id="SM00912">
    <property type="entry name" value="Haemagg_act"/>
    <property type="match status" value="1"/>
</dbReference>
<dbReference type="PANTHER" id="PTHR12338:SF8">
    <property type="entry name" value="HEME_HEMOPEXIN-BINDING PROTEIN"/>
    <property type="match status" value="1"/>
</dbReference>
<dbReference type="Proteomes" id="UP000536746">
    <property type="component" value="Unassembled WGS sequence"/>
</dbReference>
<reference evidence="7 8" key="1">
    <citation type="journal article" date="2020" name="Front. Plant Sci.">
        <title>Isolation of Rhizosphere Bacteria That Improve Quality and Water Stress Tolerance in Greenhouse Ornamentals.</title>
        <authorList>
            <person name="Nordstedt N.P."/>
            <person name="Jones M.L."/>
        </authorList>
    </citation>
    <scope>NUCLEOTIDE SEQUENCE [LARGE SCALE GENOMIC DNA]</scope>
    <source>
        <strain evidence="7 8">C6C2</strain>
    </source>
</reference>
<dbReference type="InterPro" id="IPR011493">
    <property type="entry name" value="GLUG"/>
</dbReference>
<dbReference type="Pfam" id="PF05860">
    <property type="entry name" value="TPS"/>
    <property type="match status" value="1"/>
</dbReference>
<feature type="region of interest" description="Disordered" evidence="4">
    <location>
        <begin position="1008"/>
        <end position="1054"/>
    </location>
</feature>
<evidence type="ECO:0000313" key="7">
    <source>
        <dbReference type="EMBL" id="NUU01564.1"/>
    </source>
</evidence>
<comment type="caution">
    <text evidence="7">The sequence shown here is derived from an EMBL/GenBank/DDBJ whole genome shotgun (WGS) entry which is preliminary data.</text>
</comment>
<keyword evidence="3 5" id="KW-0732">Signal</keyword>
<evidence type="ECO:0000256" key="5">
    <source>
        <dbReference type="SAM" id="SignalP"/>
    </source>
</evidence>
<dbReference type="EMBL" id="JABFMT010000006">
    <property type="protein sequence ID" value="NUU01564.1"/>
    <property type="molecule type" value="Genomic_DNA"/>
</dbReference>
<feature type="domain" description="Filamentous haemagglutinin FhaB/tRNA nuclease CdiA-like TPS" evidence="6">
    <location>
        <begin position="36"/>
        <end position="150"/>
    </location>
</feature>
<keyword evidence="8" id="KW-1185">Reference proteome</keyword>
<proteinExistence type="predicted"/>
<evidence type="ECO:0000256" key="3">
    <source>
        <dbReference type="ARBA" id="ARBA00022729"/>
    </source>
</evidence>
<gene>
    <name evidence="7" type="ORF">HNO84_08140</name>
</gene>
<dbReference type="InterPro" id="IPR050909">
    <property type="entry name" value="Bact_Autotransporter_VF"/>
</dbReference>
<dbReference type="NCBIfam" id="TIGR01901">
    <property type="entry name" value="adhes_NPXG"/>
    <property type="match status" value="1"/>
</dbReference>
<evidence type="ECO:0000256" key="2">
    <source>
        <dbReference type="ARBA" id="ARBA00022525"/>
    </source>
</evidence>
<dbReference type="InterPro" id="IPR012334">
    <property type="entry name" value="Pectin_lyas_fold"/>
</dbReference>
<feature type="chain" id="PRO_5046836563" evidence="5">
    <location>
        <begin position="39"/>
        <end position="1119"/>
    </location>
</feature>
<dbReference type="Pfam" id="PF07581">
    <property type="entry name" value="Glug"/>
    <property type="match status" value="4"/>
</dbReference>
<organism evidence="7 8">
    <name type="scientific">Herbaspirillum robiniae</name>
    <dbReference type="NCBI Taxonomy" id="2014887"/>
    <lineage>
        <taxon>Bacteria</taxon>
        <taxon>Pseudomonadati</taxon>
        <taxon>Pseudomonadota</taxon>
        <taxon>Betaproteobacteria</taxon>
        <taxon>Burkholderiales</taxon>
        <taxon>Oxalobacteraceae</taxon>
        <taxon>Herbaspirillum</taxon>
    </lineage>
</organism>
<dbReference type="InterPro" id="IPR008638">
    <property type="entry name" value="FhaB/CdiA-like_TPS"/>
</dbReference>
<accession>A0ABX2LT21</accession>
<dbReference type="SUPFAM" id="SSF51126">
    <property type="entry name" value="Pectin lyase-like"/>
    <property type="match status" value="1"/>
</dbReference>
<keyword evidence="2" id="KW-0964">Secreted</keyword>
<dbReference type="Gene3D" id="2.160.20.110">
    <property type="match status" value="3"/>
</dbReference>
<evidence type="ECO:0000259" key="6">
    <source>
        <dbReference type="SMART" id="SM00912"/>
    </source>
</evidence>
<feature type="compositionally biased region" description="Low complexity" evidence="4">
    <location>
        <begin position="1020"/>
        <end position="1030"/>
    </location>
</feature>